<evidence type="ECO:0000256" key="1">
    <source>
        <dbReference type="SAM" id="Phobius"/>
    </source>
</evidence>
<reference evidence="2" key="1">
    <citation type="journal article" date="2013" name="Nat. Biotechnol.">
        <title>Draft genome sequence of chickpea (Cicer arietinum) provides a resource for trait improvement.</title>
        <authorList>
            <person name="Varshney R.K."/>
            <person name="Song C."/>
            <person name="Saxena R.K."/>
            <person name="Azam S."/>
            <person name="Yu S."/>
            <person name="Sharpe A.G."/>
            <person name="Cannon S."/>
            <person name="Baek J."/>
            <person name="Rosen B.D."/>
            <person name="Tar'an B."/>
            <person name="Millan T."/>
            <person name="Zhang X."/>
            <person name="Ramsay L.D."/>
            <person name="Iwata A."/>
            <person name="Wang Y."/>
            <person name="Nelson W."/>
            <person name="Farmer A.D."/>
            <person name="Gaur P.M."/>
            <person name="Soderlund C."/>
            <person name="Penmetsa R.V."/>
            <person name="Xu C."/>
            <person name="Bharti A.K."/>
            <person name="He W."/>
            <person name="Winter P."/>
            <person name="Zhao S."/>
            <person name="Hane J.K."/>
            <person name="Carrasquilla-Garcia N."/>
            <person name="Condie J.A."/>
            <person name="Upadhyaya H.D."/>
            <person name="Luo M.C."/>
            <person name="Thudi M."/>
            <person name="Gowda C.L."/>
            <person name="Singh N.P."/>
            <person name="Lichtenzveig J."/>
            <person name="Gali K.K."/>
            <person name="Rubio J."/>
            <person name="Nadarajan N."/>
            <person name="Dolezel J."/>
            <person name="Bansal K.C."/>
            <person name="Xu X."/>
            <person name="Edwards D."/>
            <person name="Zhang G."/>
            <person name="Kahl G."/>
            <person name="Gil J."/>
            <person name="Singh K.B."/>
            <person name="Datta S.K."/>
            <person name="Jackson S.A."/>
            <person name="Wang J."/>
            <person name="Cook D.R."/>
        </authorList>
    </citation>
    <scope>NUCLEOTIDE SEQUENCE [LARGE SCALE GENOMIC DNA]</scope>
    <source>
        <strain evidence="2">cv. CDC Frontier</strain>
    </source>
</reference>
<reference evidence="3" key="2">
    <citation type="submission" date="2025-08" db="UniProtKB">
        <authorList>
            <consortium name="RefSeq"/>
        </authorList>
    </citation>
    <scope>IDENTIFICATION</scope>
    <source>
        <tissue evidence="3">Etiolated seedlings</tissue>
    </source>
</reference>
<feature type="transmembrane region" description="Helical" evidence="1">
    <location>
        <begin position="12"/>
        <end position="33"/>
    </location>
</feature>
<dbReference type="RefSeq" id="XP_027191526.1">
    <property type="nucleotide sequence ID" value="XM_027335725.1"/>
</dbReference>
<accession>A0A3Q7Y1T9</accession>
<evidence type="ECO:0000313" key="2">
    <source>
        <dbReference type="Proteomes" id="UP000087171"/>
    </source>
</evidence>
<proteinExistence type="predicted"/>
<protein>
    <submittedName>
        <fullName evidence="3">Uncharacterized protein LOC105851531 isoform X1</fullName>
    </submittedName>
</protein>
<organism evidence="2 3">
    <name type="scientific">Cicer arietinum</name>
    <name type="common">Chickpea</name>
    <name type="synonym">Garbanzo</name>
    <dbReference type="NCBI Taxonomy" id="3827"/>
    <lineage>
        <taxon>Eukaryota</taxon>
        <taxon>Viridiplantae</taxon>
        <taxon>Streptophyta</taxon>
        <taxon>Embryophyta</taxon>
        <taxon>Tracheophyta</taxon>
        <taxon>Spermatophyta</taxon>
        <taxon>Magnoliopsida</taxon>
        <taxon>eudicotyledons</taxon>
        <taxon>Gunneridae</taxon>
        <taxon>Pentapetalae</taxon>
        <taxon>rosids</taxon>
        <taxon>fabids</taxon>
        <taxon>Fabales</taxon>
        <taxon>Fabaceae</taxon>
        <taxon>Papilionoideae</taxon>
        <taxon>50 kb inversion clade</taxon>
        <taxon>NPAAA clade</taxon>
        <taxon>Hologalegina</taxon>
        <taxon>IRL clade</taxon>
        <taxon>Cicereae</taxon>
        <taxon>Cicer</taxon>
    </lineage>
</organism>
<keyword evidence="2" id="KW-1185">Reference proteome</keyword>
<evidence type="ECO:0000313" key="3">
    <source>
        <dbReference type="RefSeq" id="XP_027191526.1"/>
    </source>
</evidence>
<keyword evidence="1" id="KW-1133">Transmembrane helix</keyword>
<keyword evidence="1" id="KW-0472">Membrane</keyword>
<name>A0A3Q7Y1T9_CICAR</name>
<dbReference type="SMR" id="A0A3Q7Y1T9"/>
<dbReference type="AlphaFoldDB" id="A0A3Q7Y1T9"/>
<dbReference type="Proteomes" id="UP000087171">
    <property type="component" value="Chromosome Ca1"/>
</dbReference>
<feature type="transmembrane region" description="Helical" evidence="1">
    <location>
        <begin position="45"/>
        <end position="66"/>
    </location>
</feature>
<sequence>MYCLLINNLKERMVYGIKCVYFFIALLCVASILNPERMVYGIKCVCVFIALLCMASILNPVVGGVIDATSNDEQRFQICTSRGPCPTVSKFECGDYCWHVLVIPYGGQCVGYECCCYSRPPIK</sequence>
<gene>
    <name evidence="3" type="primary">LOC105851531</name>
</gene>
<keyword evidence="1" id="KW-0812">Transmembrane</keyword>